<evidence type="ECO:0000313" key="2">
    <source>
        <dbReference type="Proteomes" id="UP000094764"/>
    </source>
</evidence>
<proteinExistence type="predicted"/>
<name>A0A1E5GTS6_9ENTE</name>
<dbReference type="GO" id="GO:0005829">
    <property type="term" value="C:cytosol"/>
    <property type="evidence" value="ECO:0007669"/>
    <property type="project" value="TreeGrafter"/>
</dbReference>
<protein>
    <submittedName>
        <fullName evidence="1">Uncharacterized protein</fullName>
    </submittedName>
</protein>
<dbReference type="Gene3D" id="3.40.50.880">
    <property type="match status" value="1"/>
</dbReference>
<dbReference type="SUPFAM" id="SSF52317">
    <property type="entry name" value="Class I glutamine amidotransferase-like"/>
    <property type="match status" value="1"/>
</dbReference>
<gene>
    <name evidence="1" type="ORF">BCR23_07400</name>
</gene>
<comment type="caution">
    <text evidence="1">The sequence shown here is derived from an EMBL/GenBank/DDBJ whole genome shotgun (WGS) entry which is preliminary data.</text>
</comment>
<dbReference type="AlphaFoldDB" id="A0A1E5GTS6"/>
<dbReference type="GO" id="GO:0016811">
    <property type="term" value="F:hydrolase activity, acting on carbon-nitrogen (but not peptide) bonds, in linear amides"/>
    <property type="evidence" value="ECO:0007669"/>
    <property type="project" value="InterPro"/>
</dbReference>
<dbReference type="Proteomes" id="UP000094764">
    <property type="component" value="Unassembled WGS sequence"/>
</dbReference>
<dbReference type="PROSITE" id="PS51273">
    <property type="entry name" value="GATASE_TYPE_1"/>
    <property type="match status" value="1"/>
</dbReference>
<dbReference type="STRING" id="903983.BCR23_07400"/>
<keyword evidence="2" id="KW-1185">Reference proteome</keyword>
<organism evidence="1 2">
    <name type="scientific">Enterococcus quebecensis</name>
    <dbReference type="NCBI Taxonomy" id="903983"/>
    <lineage>
        <taxon>Bacteria</taxon>
        <taxon>Bacillati</taxon>
        <taxon>Bacillota</taxon>
        <taxon>Bacilli</taxon>
        <taxon>Lactobacillales</taxon>
        <taxon>Enterococcaceae</taxon>
        <taxon>Enterococcus</taxon>
    </lineage>
</organism>
<dbReference type="Pfam" id="PF07722">
    <property type="entry name" value="Peptidase_C26"/>
    <property type="match status" value="1"/>
</dbReference>
<dbReference type="PANTHER" id="PTHR43235">
    <property type="entry name" value="GLUTAMINE AMIDOTRANSFERASE PB2B2.05-RELATED"/>
    <property type="match status" value="1"/>
</dbReference>
<dbReference type="CDD" id="cd01745">
    <property type="entry name" value="GATase1_2"/>
    <property type="match status" value="1"/>
</dbReference>
<reference evidence="2" key="1">
    <citation type="submission" date="2016-09" db="EMBL/GenBank/DDBJ databases">
        <authorList>
            <person name="Gulvik C.A."/>
        </authorList>
    </citation>
    <scope>NUCLEOTIDE SEQUENCE [LARGE SCALE GENOMIC DNA]</scope>
    <source>
        <strain evidence="2">LMG 26306</strain>
    </source>
</reference>
<dbReference type="InterPro" id="IPR011697">
    <property type="entry name" value="Peptidase_C26"/>
</dbReference>
<dbReference type="EMBL" id="MIKB01000014">
    <property type="protein sequence ID" value="OEG16094.1"/>
    <property type="molecule type" value="Genomic_DNA"/>
</dbReference>
<accession>A0A1E5GTS6</accession>
<dbReference type="InterPro" id="IPR029062">
    <property type="entry name" value="Class_I_gatase-like"/>
</dbReference>
<dbReference type="InterPro" id="IPR044668">
    <property type="entry name" value="PuuD-like"/>
</dbReference>
<evidence type="ECO:0000313" key="1">
    <source>
        <dbReference type="EMBL" id="OEG16094.1"/>
    </source>
</evidence>
<dbReference type="PANTHER" id="PTHR43235:SF1">
    <property type="entry name" value="GLUTAMINE AMIDOTRANSFERASE PB2B2.05-RELATED"/>
    <property type="match status" value="1"/>
</dbReference>
<sequence length="237" mass="26755">MKKKKIGITSNYFTNETDLFRSENHFYVMDGYINAIRNCGAIPFIIPYGTPQSIDDYIHSFDGFVLTGGQDITPELYGQDEGPLTRTTHIERDVFEIELIQQAIRNHKSILGICRGSQLINVALGGTLYQDLSLSSAFIAHEQSKNTNNELPTHKIKIFQNSILYQHLGGGCEVNSIHHQGIDQLSNELNPSAISEDGIIEAFESKNKKNKIFGVQWHPEMMARNNPNMNKIFELVL</sequence>